<dbReference type="SMART" id="SM00612">
    <property type="entry name" value="Kelch"/>
    <property type="match status" value="3"/>
</dbReference>
<dbReference type="Proteomes" id="UP000054937">
    <property type="component" value="Unassembled WGS sequence"/>
</dbReference>
<dbReference type="Pfam" id="PF24681">
    <property type="entry name" value="Kelch_KLHDC2_KLHL20_DRC7"/>
    <property type="match status" value="1"/>
</dbReference>
<organism evidence="1 2">
    <name type="scientific">Pseudocohnilembus persalinus</name>
    <name type="common">Ciliate</name>
    <dbReference type="NCBI Taxonomy" id="266149"/>
    <lineage>
        <taxon>Eukaryota</taxon>
        <taxon>Sar</taxon>
        <taxon>Alveolata</taxon>
        <taxon>Ciliophora</taxon>
        <taxon>Intramacronucleata</taxon>
        <taxon>Oligohymenophorea</taxon>
        <taxon>Scuticociliatia</taxon>
        <taxon>Philasterida</taxon>
        <taxon>Pseudocohnilembidae</taxon>
        <taxon>Pseudocohnilembus</taxon>
    </lineage>
</organism>
<evidence type="ECO:0000313" key="2">
    <source>
        <dbReference type="Proteomes" id="UP000054937"/>
    </source>
</evidence>
<dbReference type="EMBL" id="LDAU01000120">
    <property type="protein sequence ID" value="KRX04279.1"/>
    <property type="molecule type" value="Genomic_DNA"/>
</dbReference>
<dbReference type="InterPro" id="IPR015915">
    <property type="entry name" value="Kelch-typ_b-propeller"/>
</dbReference>
<protein>
    <recommendedName>
        <fullName evidence="3">Galactose oxidase/kelch, beta-propeller</fullName>
    </recommendedName>
</protein>
<dbReference type="OrthoDB" id="191037at2759"/>
<keyword evidence="2" id="KW-1185">Reference proteome</keyword>
<reference evidence="1 2" key="1">
    <citation type="journal article" date="2015" name="Sci. Rep.">
        <title>Genome of the facultative scuticociliatosis pathogen Pseudocohnilembus persalinus provides insight into its virulence through horizontal gene transfer.</title>
        <authorList>
            <person name="Xiong J."/>
            <person name="Wang G."/>
            <person name="Cheng J."/>
            <person name="Tian M."/>
            <person name="Pan X."/>
            <person name="Warren A."/>
            <person name="Jiang C."/>
            <person name="Yuan D."/>
            <person name="Miao W."/>
        </authorList>
    </citation>
    <scope>NUCLEOTIDE SEQUENCE [LARGE SCALE GENOMIC DNA]</scope>
    <source>
        <strain evidence="1">36N120E</strain>
    </source>
</reference>
<dbReference type="AlphaFoldDB" id="A0A0V0QQ90"/>
<gene>
    <name evidence="1" type="ORF">PPERSA_11403</name>
</gene>
<name>A0A0V0QQ90_PSEPJ</name>
<accession>A0A0V0QQ90</accession>
<dbReference type="OMA" id="CYDFEAK"/>
<evidence type="ECO:0000313" key="1">
    <source>
        <dbReference type="EMBL" id="KRX04279.1"/>
    </source>
</evidence>
<dbReference type="SUPFAM" id="SSF117281">
    <property type="entry name" value="Kelch motif"/>
    <property type="match status" value="1"/>
</dbReference>
<dbReference type="PANTHER" id="PTHR46375:SF3">
    <property type="entry name" value="KELCH REPEAT AND BTB DOMAIN-CONTAINING PROTEIN 13"/>
    <property type="match status" value="1"/>
</dbReference>
<dbReference type="InParanoid" id="A0A0V0QQ90"/>
<dbReference type="InterPro" id="IPR006652">
    <property type="entry name" value="Kelch_1"/>
</dbReference>
<dbReference type="InterPro" id="IPR052392">
    <property type="entry name" value="Kelch-BTB_domain-containing"/>
</dbReference>
<sequence length="176" mass="20227">MHSDRDELAVTLGNDNCLYAIGGFGGENQTSLDSAERFNLKTLKWEKIASMNVKRRALTAVCLPDGIYAIGGFDGQNYLSSVEKYDENLNKWIFLSPLNHPRCTFSSIISPDFKYIYAIGGFNNRPLDTVERYSVVTENWEVINIMPNKRFMHNCILIQQQVYSNQNSPYIYKENY</sequence>
<comment type="caution">
    <text evidence="1">The sequence shown here is derived from an EMBL/GenBank/DDBJ whole genome shotgun (WGS) entry which is preliminary data.</text>
</comment>
<evidence type="ECO:0008006" key="3">
    <source>
        <dbReference type="Google" id="ProtNLM"/>
    </source>
</evidence>
<proteinExistence type="predicted"/>
<dbReference type="Gene3D" id="2.120.10.80">
    <property type="entry name" value="Kelch-type beta propeller"/>
    <property type="match status" value="1"/>
</dbReference>
<dbReference type="PANTHER" id="PTHR46375">
    <property type="entry name" value="KELCH REPEAT AND BTB DOMAIN-CONTAINING PROTEIN 13-RELATED"/>
    <property type="match status" value="1"/>
</dbReference>